<dbReference type="AlphaFoldDB" id="A0A8I6RDK8"/>
<dbReference type="OrthoDB" id="10059102at2759"/>
<name>A0A8I6RDK8_CIMLE</name>
<dbReference type="GeneID" id="106663545"/>
<dbReference type="SUPFAM" id="SSF50494">
    <property type="entry name" value="Trypsin-like serine proteases"/>
    <property type="match status" value="1"/>
</dbReference>
<sequence length="294" mass="32742">MFARSMWLQIISMLKLLDMASGIAGGSIANYTRHNFIVSAQNTTGYHFFAGVIISVYHVLSTCSDLAEVSEAGVMPLENLGNVQLVAGETITNPEQIRYPERTYIHPACKLGPEIIQFDLAMYKVFEPWDFGGRVKPAWLPNADWVVLNSISREMTENSEKCTIVGWGTENTDMFLNLLEADVELSSWAECKKNYCKRCPNFEAANLCTKPKKKVSVCDGDQGGPIICRQVVWGVISYPRAECGEPHYHSYARTGARTTRTWIKDISGVMSLGTALVGNLVFIILCILAQLHVY</sequence>
<reference evidence="6" key="1">
    <citation type="submission" date="2022-01" db="UniProtKB">
        <authorList>
            <consortium name="EnsemblMetazoa"/>
        </authorList>
    </citation>
    <scope>IDENTIFICATION</scope>
</reference>
<comment type="similarity">
    <text evidence="2">Belongs to the peptidase S1 family. CLIP subfamily.</text>
</comment>
<feature type="chain" id="PRO_5035301019" description="Peptidase S1 domain-containing protein" evidence="4">
    <location>
        <begin position="23"/>
        <end position="294"/>
    </location>
</feature>
<organism evidence="6 7">
    <name type="scientific">Cimex lectularius</name>
    <name type="common">Bed bug</name>
    <name type="synonym">Acanthia lectularia</name>
    <dbReference type="NCBI Taxonomy" id="79782"/>
    <lineage>
        <taxon>Eukaryota</taxon>
        <taxon>Metazoa</taxon>
        <taxon>Ecdysozoa</taxon>
        <taxon>Arthropoda</taxon>
        <taxon>Hexapoda</taxon>
        <taxon>Insecta</taxon>
        <taxon>Pterygota</taxon>
        <taxon>Neoptera</taxon>
        <taxon>Paraneoptera</taxon>
        <taxon>Hemiptera</taxon>
        <taxon>Heteroptera</taxon>
        <taxon>Panheteroptera</taxon>
        <taxon>Cimicomorpha</taxon>
        <taxon>Cimicidae</taxon>
        <taxon>Cimex</taxon>
    </lineage>
</organism>
<dbReference type="SMART" id="SM00020">
    <property type="entry name" value="Tryp_SPc"/>
    <property type="match status" value="1"/>
</dbReference>
<evidence type="ECO:0000256" key="1">
    <source>
        <dbReference type="ARBA" id="ARBA00023157"/>
    </source>
</evidence>
<dbReference type="KEGG" id="clec:106663545"/>
<dbReference type="Proteomes" id="UP000494040">
    <property type="component" value="Unassembled WGS sequence"/>
</dbReference>
<dbReference type="PROSITE" id="PS50240">
    <property type="entry name" value="TRYPSIN_DOM"/>
    <property type="match status" value="1"/>
</dbReference>
<dbReference type="InterPro" id="IPR043504">
    <property type="entry name" value="Peptidase_S1_PA_chymotrypsin"/>
</dbReference>
<evidence type="ECO:0000259" key="5">
    <source>
        <dbReference type="PROSITE" id="PS50240"/>
    </source>
</evidence>
<keyword evidence="3" id="KW-1133">Transmembrane helix</keyword>
<feature type="transmembrane region" description="Helical" evidence="3">
    <location>
        <begin position="269"/>
        <end position="291"/>
    </location>
</feature>
<dbReference type="InterPro" id="IPR009003">
    <property type="entry name" value="Peptidase_S1_PA"/>
</dbReference>
<keyword evidence="7" id="KW-1185">Reference proteome</keyword>
<keyword evidence="4" id="KW-0732">Signal</keyword>
<dbReference type="PANTHER" id="PTHR24256">
    <property type="entry name" value="TRYPTASE-RELATED"/>
    <property type="match status" value="1"/>
</dbReference>
<dbReference type="InterPro" id="IPR001254">
    <property type="entry name" value="Trypsin_dom"/>
</dbReference>
<keyword evidence="3" id="KW-0472">Membrane</keyword>
<dbReference type="GO" id="GO:0004252">
    <property type="term" value="F:serine-type endopeptidase activity"/>
    <property type="evidence" value="ECO:0007669"/>
    <property type="project" value="InterPro"/>
</dbReference>
<accession>A0A8I6RDK8</accession>
<evidence type="ECO:0000256" key="2">
    <source>
        <dbReference type="ARBA" id="ARBA00024195"/>
    </source>
</evidence>
<protein>
    <recommendedName>
        <fullName evidence="5">Peptidase S1 domain-containing protein</fullName>
    </recommendedName>
</protein>
<feature type="domain" description="Peptidase S1" evidence="5">
    <location>
        <begin position="23"/>
        <end position="268"/>
    </location>
</feature>
<dbReference type="RefSeq" id="XP_014243929.1">
    <property type="nucleotide sequence ID" value="XM_014388443.1"/>
</dbReference>
<feature type="signal peptide" evidence="4">
    <location>
        <begin position="1"/>
        <end position="22"/>
    </location>
</feature>
<evidence type="ECO:0000313" key="6">
    <source>
        <dbReference type="EnsemblMetazoa" id="XP_014243929.1"/>
    </source>
</evidence>
<evidence type="ECO:0000256" key="3">
    <source>
        <dbReference type="SAM" id="Phobius"/>
    </source>
</evidence>
<dbReference type="Gene3D" id="2.40.10.10">
    <property type="entry name" value="Trypsin-like serine proteases"/>
    <property type="match status" value="1"/>
</dbReference>
<proteinExistence type="inferred from homology"/>
<dbReference type="GO" id="GO:0006508">
    <property type="term" value="P:proteolysis"/>
    <property type="evidence" value="ECO:0007669"/>
    <property type="project" value="InterPro"/>
</dbReference>
<dbReference type="EnsemblMetazoa" id="XM_014388443.1">
    <property type="protein sequence ID" value="XP_014243929.1"/>
    <property type="gene ID" value="LOC106663545"/>
</dbReference>
<evidence type="ECO:0000313" key="7">
    <source>
        <dbReference type="Proteomes" id="UP000494040"/>
    </source>
</evidence>
<evidence type="ECO:0000256" key="4">
    <source>
        <dbReference type="SAM" id="SignalP"/>
    </source>
</evidence>
<keyword evidence="1" id="KW-1015">Disulfide bond</keyword>
<dbReference type="Pfam" id="PF00089">
    <property type="entry name" value="Trypsin"/>
    <property type="match status" value="1"/>
</dbReference>
<keyword evidence="3" id="KW-0812">Transmembrane</keyword>
<dbReference type="InterPro" id="IPR051487">
    <property type="entry name" value="Ser/Thr_Proteases_Immune/Dev"/>
</dbReference>